<dbReference type="InterPro" id="IPR001962">
    <property type="entry name" value="Asn_synthase"/>
</dbReference>
<organism evidence="2">
    <name type="scientific">hydrothermal vent metagenome</name>
    <dbReference type="NCBI Taxonomy" id="652676"/>
    <lineage>
        <taxon>unclassified sequences</taxon>
        <taxon>metagenomes</taxon>
        <taxon>ecological metagenomes</taxon>
    </lineage>
</organism>
<dbReference type="GO" id="GO:0004066">
    <property type="term" value="F:asparagine synthase (glutamine-hydrolyzing) activity"/>
    <property type="evidence" value="ECO:0007669"/>
    <property type="project" value="InterPro"/>
</dbReference>
<dbReference type="Pfam" id="PF00733">
    <property type="entry name" value="Asn_synthase"/>
    <property type="match status" value="1"/>
</dbReference>
<accession>A0A3B0YNW9</accession>
<dbReference type="Gene3D" id="3.40.50.620">
    <property type="entry name" value="HUPs"/>
    <property type="match status" value="1"/>
</dbReference>
<sequence>MHKICRKCVMDTTDTMIQFDEQGVCDHCNTFFKHTRPNWHADEKGQQELQVLVEKIKMAGKGKDFDCIIGMSGGIDSSYLTYIAKQQLGLRPLVFHVDAGWNSQEAVNNIEKLVDKLNLDLYTEVIDWEEMKDLQLAFFKSGVSHIDSPQDHAFFAMMYKFAAQYGVKYILTGGNLSTECVRNPIEWMYYQSDSTQLRDIHSQFGSRPLVNFPVTNILKHKIYLPYVKGIKIVRPLDKGPYIKQEAIDLLIQKFSWQPYPQKHFESRFTKFYEGYWLPERFGYDTRKVQFSSLILTDQMTREEALDKLASPAYDENTIQHDFEYIATKLGITVNELQSYMDLPKKTCNDYKSQKRIYNIGAKVLKVLGLEVGGKR</sequence>
<dbReference type="NCBIfam" id="TIGR03573">
    <property type="entry name" value="WbuX"/>
    <property type="match status" value="1"/>
</dbReference>
<gene>
    <name evidence="2" type="ORF">MNBD_GAMMA12-1636</name>
</gene>
<dbReference type="EMBL" id="UOFL01000249">
    <property type="protein sequence ID" value="VAW82565.1"/>
    <property type="molecule type" value="Genomic_DNA"/>
</dbReference>
<dbReference type="SUPFAM" id="SSF52402">
    <property type="entry name" value="Adenine nucleotide alpha hydrolases-like"/>
    <property type="match status" value="1"/>
</dbReference>
<proteinExistence type="predicted"/>
<evidence type="ECO:0000259" key="1">
    <source>
        <dbReference type="Pfam" id="PF00733"/>
    </source>
</evidence>
<evidence type="ECO:0000313" key="2">
    <source>
        <dbReference type="EMBL" id="VAW82565.1"/>
    </source>
</evidence>
<dbReference type="InterPro" id="IPR014729">
    <property type="entry name" value="Rossmann-like_a/b/a_fold"/>
</dbReference>
<protein>
    <submittedName>
        <fullName evidence="2">N-acetyl sugar amidotransferase WbpG</fullName>
    </submittedName>
</protein>
<dbReference type="CDD" id="cd01996">
    <property type="entry name" value="AANH_WbpG-like"/>
    <property type="match status" value="1"/>
</dbReference>
<keyword evidence="2" id="KW-0808">Transferase</keyword>
<reference evidence="2" key="1">
    <citation type="submission" date="2018-06" db="EMBL/GenBank/DDBJ databases">
        <authorList>
            <person name="Zhirakovskaya E."/>
        </authorList>
    </citation>
    <scope>NUCLEOTIDE SEQUENCE</scope>
</reference>
<name>A0A3B0YNW9_9ZZZZ</name>
<dbReference type="InterPro" id="IPR020022">
    <property type="entry name" value="N-acetyl_sugar_amidoTrfase"/>
</dbReference>
<feature type="domain" description="Asparagine synthetase" evidence="1">
    <location>
        <begin position="71"/>
        <end position="173"/>
    </location>
</feature>
<dbReference type="AlphaFoldDB" id="A0A3B0YNW9"/>
<dbReference type="GO" id="GO:0016740">
    <property type="term" value="F:transferase activity"/>
    <property type="evidence" value="ECO:0007669"/>
    <property type="project" value="UniProtKB-KW"/>
</dbReference>
<dbReference type="GO" id="GO:0006529">
    <property type="term" value="P:asparagine biosynthetic process"/>
    <property type="evidence" value="ECO:0007669"/>
    <property type="project" value="InterPro"/>
</dbReference>